<organism evidence="2 3">
    <name type="scientific">Bradyrhizobium macuxiense</name>
    <dbReference type="NCBI Taxonomy" id="1755647"/>
    <lineage>
        <taxon>Bacteria</taxon>
        <taxon>Pseudomonadati</taxon>
        <taxon>Pseudomonadota</taxon>
        <taxon>Alphaproteobacteria</taxon>
        <taxon>Hyphomicrobiales</taxon>
        <taxon>Nitrobacteraceae</taxon>
        <taxon>Bradyrhizobium</taxon>
    </lineage>
</organism>
<dbReference type="InterPro" id="IPR043502">
    <property type="entry name" value="DNA/RNA_pol_sf"/>
</dbReference>
<accession>A0A560KS44</accession>
<feature type="domain" description="Reverse transcriptase" evidence="1">
    <location>
        <begin position="1"/>
        <end position="103"/>
    </location>
</feature>
<dbReference type="AlphaFoldDB" id="A0A560KS44"/>
<protein>
    <submittedName>
        <fullName evidence="2">Reverse transcriptase (RNA-dependent DNA polymerase)</fullName>
    </submittedName>
</protein>
<dbReference type="Pfam" id="PF00078">
    <property type="entry name" value="RVT_1"/>
    <property type="match status" value="1"/>
</dbReference>
<dbReference type="Proteomes" id="UP000321304">
    <property type="component" value="Unassembled WGS sequence"/>
</dbReference>
<keyword evidence="2" id="KW-0548">Nucleotidyltransferase</keyword>
<keyword evidence="2" id="KW-0695">RNA-directed DNA polymerase</keyword>
<keyword evidence="2" id="KW-0808">Transferase</keyword>
<evidence type="ECO:0000313" key="2">
    <source>
        <dbReference type="EMBL" id="TWB86007.1"/>
    </source>
</evidence>
<evidence type="ECO:0000259" key="1">
    <source>
        <dbReference type="PROSITE" id="PS50878"/>
    </source>
</evidence>
<dbReference type="InterPro" id="IPR000477">
    <property type="entry name" value="RT_dom"/>
</dbReference>
<gene>
    <name evidence="2" type="ORF">FBZ93_1322</name>
</gene>
<evidence type="ECO:0000313" key="3">
    <source>
        <dbReference type="Proteomes" id="UP000321304"/>
    </source>
</evidence>
<dbReference type="PROSITE" id="PS50878">
    <property type="entry name" value="RT_POL"/>
    <property type="match status" value="1"/>
</dbReference>
<dbReference type="GO" id="GO:0003964">
    <property type="term" value="F:RNA-directed DNA polymerase activity"/>
    <property type="evidence" value="ECO:0007669"/>
    <property type="project" value="UniProtKB-KW"/>
</dbReference>
<keyword evidence="3" id="KW-1185">Reference proteome</keyword>
<sequence length="131" mass="14725">MSGGKSNKRGTPQGSVISPLLSVIHMNRFLKLWRLSGRREAFRAHVISYADDFVILSRGHAEEALTWTRAVMTNARVDTQRGENLGEERPIGGTVVSWRGSVQESVLRIKRKVSELLTPGNKGVWPEYKHD</sequence>
<dbReference type="RefSeq" id="WP_246667862.1">
    <property type="nucleotide sequence ID" value="NZ_VITY01000032.1"/>
</dbReference>
<dbReference type="SUPFAM" id="SSF56672">
    <property type="entry name" value="DNA/RNA polymerases"/>
    <property type="match status" value="1"/>
</dbReference>
<dbReference type="EMBL" id="VITY01000032">
    <property type="protein sequence ID" value="TWB86007.1"/>
    <property type="molecule type" value="Genomic_DNA"/>
</dbReference>
<comment type="caution">
    <text evidence="2">The sequence shown here is derived from an EMBL/GenBank/DDBJ whole genome shotgun (WGS) entry which is preliminary data.</text>
</comment>
<reference evidence="2 3" key="1">
    <citation type="submission" date="2019-06" db="EMBL/GenBank/DDBJ databases">
        <title>Genomic Encyclopedia of Type Strains, Phase IV (KMG-V): Genome sequencing to study the core and pangenomes of soil and plant-associated prokaryotes.</title>
        <authorList>
            <person name="Whitman W."/>
        </authorList>
    </citation>
    <scope>NUCLEOTIDE SEQUENCE [LARGE SCALE GENOMIC DNA]</scope>
    <source>
        <strain evidence="2 3">BR 10355</strain>
    </source>
</reference>
<proteinExistence type="predicted"/>
<name>A0A560KS44_9BRAD</name>